<protein>
    <submittedName>
        <fullName evidence="1">Peptidoglycan/LPS O-acetylase OafA/YrhL</fullName>
    </submittedName>
</protein>
<reference evidence="1" key="1">
    <citation type="submission" date="2023-08" db="EMBL/GenBank/DDBJ databases">
        <title>Functional and genomic diversity of the sorghum phyllosphere microbiome.</title>
        <authorList>
            <person name="Shade A."/>
        </authorList>
    </citation>
    <scope>NUCLEOTIDE SEQUENCE</scope>
    <source>
        <strain evidence="1">SORGH_AS_0885</strain>
    </source>
</reference>
<organism evidence="1 2">
    <name type="scientific">Nocardioides zeae</name>
    <dbReference type="NCBI Taxonomy" id="1457234"/>
    <lineage>
        <taxon>Bacteria</taxon>
        <taxon>Bacillati</taxon>
        <taxon>Actinomycetota</taxon>
        <taxon>Actinomycetes</taxon>
        <taxon>Propionibacteriales</taxon>
        <taxon>Nocardioidaceae</taxon>
        <taxon>Nocardioides</taxon>
    </lineage>
</organism>
<name>A0ACC6ICM5_9ACTN</name>
<evidence type="ECO:0000313" key="1">
    <source>
        <dbReference type="EMBL" id="MDR6208475.1"/>
    </source>
</evidence>
<proteinExistence type="predicted"/>
<evidence type="ECO:0000313" key="2">
    <source>
        <dbReference type="Proteomes" id="UP001261666"/>
    </source>
</evidence>
<dbReference type="EMBL" id="JAVIZJ010000001">
    <property type="protein sequence ID" value="MDR6208475.1"/>
    <property type="molecule type" value="Genomic_DNA"/>
</dbReference>
<gene>
    <name evidence="1" type="ORF">QE364_000163</name>
</gene>
<keyword evidence="2" id="KW-1185">Reference proteome</keyword>
<sequence length="161" mass="17611">MKTEHGIPIPRPAAALLVAGYAAAMSAWVMFVIDSLEHRPVLVSVAAGLAACFFLAAYVLMAETRRQTRVLRAALGYRRGERPWTWRQHVLNAVAVGCLLLGACLGLLSDADATWAYFILGYGVVASGLLAVSAVQKRRHERSDRERFGSPAAYEAARRFH</sequence>
<comment type="caution">
    <text evidence="1">The sequence shown here is derived from an EMBL/GenBank/DDBJ whole genome shotgun (WGS) entry which is preliminary data.</text>
</comment>
<dbReference type="Proteomes" id="UP001261666">
    <property type="component" value="Unassembled WGS sequence"/>
</dbReference>
<accession>A0ACC6ICM5</accession>